<dbReference type="Proteomes" id="UP000823937">
    <property type="component" value="Unassembled WGS sequence"/>
</dbReference>
<evidence type="ECO:0000313" key="2">
    <source>
        <dbReference type="Proteomes" id="UP000823937"/>
    </source>
</evidence>
<dbReference type="NCBIfam" id="NF038094">
    <property type="entry name" value="CueP_fam"/>
    <property type="match status" value="1"/>
</dbReference>
<accession>A0A9D1TIL7</accession>
<dbReference type="InterPro" id="IPR047808">
    <property type="entry name" value="CueP-like"/>
</dbReference>
<sequence length="117" mass="13355">ITDENEEEIVHDLPEDEFFVSIAPFFNETHPCKDHSLTGCQGELVDQEFNILIKDKDGKTIVEEMMNSEANGFVDLWLPRDETFDISIEAEEEGRKVEAEISTFKEDGTCITTLQLL</sequence>
<proteinExistence type="predicted"/>
<feature type="non-terminal residue" evidence="1">
    <location>
        <position position="1"/>
    </location>
</feature>
<dbReference type="AlphaFoldDB" id="A0A9D1TIL7"/>
<evidence type="ECO:0000313" key="1">
    <source>
        <dbReference type="EMBL" id="HIV73511.1"/>
    </source>
</evidence>
<organism evidence="1 2">
    <name type="scientific">Candidatus Pseudogracilibacillus intestinigallinarum</name>
    <dbReference type="NCBI Taxonomy" id="2838742"/>
    <lineage>
        <taxon>Bacteria</taxon>
        <taxon>Bacillati</taxon>
        <taxon>Bacillota</taxon>
        <taxon>Bacilli</taxon>
        <taxon>Bacillales</taxon>
        <taxon>Bacillaceae</taxon>
        <taxon>Pseudogracilibacillus</taxon>
    </lineage>
</organism>
<dbReference type="Gene3D" id="2.60.40.3700">
    <property type="match status" value="1"/>
</dbReference>
<reference evidence="1" key="1">
    <citation type="journal article" date="2021" name="PeerJ">
        <title>Extensive microbial diversity within the chicken gut microbiome revealed by metagenomics and culture.</title>
        <authorList>
            <person name="Gilroy R."/>
            <person name="Ravi A."/>
            <person name="Getino M."/>
            <person name="Pursley I."/>
            <person name="Horton D.L."/>
            <person name="Alikhan N.F."/>
            <person name="Baker D."/>
            <person name="Gharbi K."/>
            <person name="Hall N."/>
            <person name="Watson M."/>
            <person name="Adriaenssens E.M."/>
            <person name="Foster-Nyarko E."/>
            <person name="Jarju S."/>
            <person name="Secka A."/>
            <person name="Antonio M."/>
            <person name="Oren A."/>
            <person name="Chaudhuri R.R."/>
            <person name="La Ragione R."/>
            <person name="Hildebrand F."/>
            <person name="Pallen M.J."/>
        </authorList>
    </citation>
    <scope>NUCLEOTIDE SEQUENCE</scope>
    <source>
        <strain evidence="1">CHK169-2315</strain>
    </source>
</reference>
<gene>
    <name evidence="1" type="ORF">H9895_00340</name>
</gene>
<protein>
    <submittedName>
        <fullName evidence="1">CueP family metal-binding protein</fullName>
    </submittedName>
</protein>
<name>A0A9D1TIL7_9BACI</name>
<comment type="caution">
    <text evidence="1">The sequence shown here is derived from an EMBL/GenBank/DDBJ whole genome shotgun (WGS) entry which is preliminary data.</text>
</comment>
<reference evidence="1" key="2">
    <citation type="submission" date="2021-04" db="EMBL/GenBank/DDBJ databases">
        <authorList>
            <person name="Gilroy R."/>
        </authorList>
    </citation>
    <scope>NUCLEOTIDE SEQUENCE</scope>
    <source>
        <strain evidence="1">CHK169-2315</strain>
    </source>
</reference>
<dbReference type="Pfam" id="PF21172">
    <property type="entry name" value="CueP"/>
    <property type="match status" value="1"/>
</dbReference>
<dbReference type="EMBL" id="DXHX01000007">
    <property type="protein sequence ID" value="HIV73511.1"/>
    <property type="molecule type" value="Genomic_DNA"/>
</dbReference>